<comment type="caution">
    <text evidence="1">The sequence shown here is derived from an EMBL/GenBank/DDBJ whole genome shotgun (WGS) entry which is preliminary data.</text>
</comment>
<protein>
    <recommendedName>
        <fullName evidence="3">Reverse transcriptase zinc-binding domain-containing protein</fullName>
    </recommendedName>
</protein>
<evidence type="ECO:0000313" key="2">
    <source>
        <dbReference type="Proteomes" id="UP001160148"/>
    </source>
</evidence>
<organism evidence="1 2">
    <name type="scientific">Macrosiphum euphorbiae</name>
    <name type="common">potato aphid</name>
    <dbReference type="NCBI Taxonomy" id="13131"/>
    <lineage>
        <taxon>Eukaryota</taxon>
        <taxon>Metazoa</taxon>
        <taxon>Ecdysozoa</taxon>
        <taxon>Arthropoda</taxon>
        <taxon>Hexapoda</taxon>
        <taxon>Insecta</taxon>
        <taxon>Pterygota</taxon>
        <taxon>Neoptera</taxon>
        <taxon>Paraneoptera</taxon>
        <taxon>Hemiptera</taxon>
        <taxon>Sternorrhyncha</taxon>
        <taxon>Aphidomorpha</taxon>
        <taxon>Aphidoidea</taxon>
        <taxon>Aphididae</taxon>
        <taxon>Macrosiphini</taxon>
        <taxon>Macrosiphum</taxon>
    </lineage>
</organism>
<gene>
    <name evidence="1" type="ORF">MEUPH1_LOCUS18936</name>
</gene>
<dbReference type="AlphaFoldDB" id="A0AAV0X6T3"/>
<dbReference type="EMBL" id="CARXXK010000003">
    <property type="protein sequence ID" value="CAI6364064.1"/>
    <property type="molecule type" value="Genomic_DNA"/>
</dbReference>
<sequence length="67" mass="7707">MAKTDPPLCPTCNTNYSIKHIIIHCPNFNDARKDLNIPDNLYEAIGPFSNFHNIILFLKKIELHNTI</sequence>
<evidence type="ECO:0008006" key="3">
    <source>
        <dbReference type="Google" id="ProtNLM"/>
    </source>
</evidence>
<proteinExistence type="predicted"/>
<accession>A0AAV0X6T3</accession>
<reference evidence="1 2" key="1">
    <citation type="submission" date="2023-01" db="EMBL/GenBank/DDBJ databases">
        <authorList>
            <person name="Whitehead M."/>
        </authorList>
    </citation>
    <scope>NUCLEOTIDE SEQUENCE [LARGE SCALE GENOMIC DNA]</scope>
</reference>
<dbReference type="Proteomes" id="UP001160148">
    <property type="component" value="Unassembled WGS sequence"/>
</dbReference>
<keyword evidence="2" id="KW-1185">Reference proteome</keyword>
<evidence type="ECO:0000313" key="1">
    <source>
        <dbReference type="EMBL" id="CAI6364064.1"/>
    </source>
</evidence>
<name>A0AAV0X6T3_9HEMI</name>